<dbReference type="AlphaFoldDB" id="A0A1L4BSF3"/>
<feature type="transmembrane region" description="Helical" evidence="1">
    <location>
        <begin position="202"/>
        <end position="226"/>
    </location>
</feature>
<feature type="transmembrane region" description="Helical" evidence="1">
    <location>
        <begin position="238"/>
        <end position="260"/>
    </location>
</feature>
<reference evidence="2 3" key="1">
    <citation type="journal article" date="2016" name="Appl. Environ. Microbiol.">
        <title>Whole genome relationships among Francisella bacteria of diverse origin define new species and provide specific regions for detection.</title>
        <authorList>
            <person name="Challacombe J.F."/>
            <person name="Petersen J.M."/>
            <person name="Gallegos-Graves V."/>
            <person name="Hodge D."/>
            <person name="Pillai S."/>
            <person name="Kuske C.R."/>
        </authorList>
    </citation>
    <scope>NUCLEOTIDE SEQUENCE [LARGE SCALE GENOMIC DNA]</scope>
    <source>
        <strain evidence="3">TX07-7310</strain>
    </source>
</reference>
<dbReference type="Proteomes" id="UP000184222">
    <property type="component" value="Chromosome"/>
</dbReference>
<dbReference type="RefSeq" id="WP_072712281.1">
    <property type="nucleotide sequence ID" value="NZ_CP016796.1"/>
</dbReference>
<name>A0A1L4BSF3_9GAMM</name>
<organism evidence="2 3">
    <name type="scientific">Francisella uliginis</name>
    <dbReference type="NCBI Taxonomy" id="573570"/>
    <lineage>
        <taxon>Bacteria</taxon>
        <taxon>Pseudomonadati</taxon>
        <taxon>Pseudomonadota</taxon>
        <taxon>Gammaproteobacteria</taxon>
        <taxon>Thiotrichales</taxon>
        <taxon>Francisellaceae</taxon>
        <taxon>Francisella</taxon>
    </lineage>
</organism>
<evidence type="ECO:0000313" key="2">
    <source>
        <dbReference type="EMBL" id="API86776.1"/>
    </source>
</evidence>
<keyword evidence="1" id="KW-0472">Membrane</keyword>
<evidence type="ECO:0000313" key="3">
    <source>
        <dbReference type="Proteomes" id="UP000184222"/>
    </source>
</evidence>
<evidence type="ECO:0008006" key="4">
    <source>
        <dbReference type="Google" id="ProtNLM"/>
    </source>
</evidence>
<keyword evidence="3" id="KW-1185">Reference proteome</keyword>
<evidence type="ECO:0000256" key="1">
    <source>
        <dbReference type="SAM" id="Phobius"/>
    </source>
</evidence>
<feature type="transmembrane region" description="Helical" evidence="1">
    <location>
        <begin position="179"/>
        <end position="196"/>
    </location>
</feature>
<dbReference type="KEGG" id="frx:F7310_05135"/>
<protein>
    <recommendedName>
        <fullName evidence="4">Pentapeptide repeat-containing protein</fullName>
    </recommendedName>
</protein>
<sequence>MGDICFKNAIFETDAIFSNSKFYSPINFDHTSFKGLAILDSCEFKENVVFLYTNIYETLSLRSTTFRRSLNLAYINLRNASKIESHDIKLAWKSIPSASIGYDLSKNENMWKELPKHKDIQETYRLLKLEAISKKDNILAIQFNQKEYEKHYLKLWWFKNIGNKFILFFDKNISNFGTSVLRVLLWFLAINLTLYLKYYYVFLYLLCIIVFCEILGLFIQICGYILRMKLDSFVSKFILNFIIEYRYLYFFYAILAVLVYKDMTIKPEPQYGFFESIYHLTISAINNVVSFFKHLSNFFVDNDKWQDQLNGFIQSFLPFTDIKDSISELLLQGCVNISLLYQVIKSFRKYSKKL</sequence>
<keyword evidence="1" id="KW-0812">Transmembrane</keyword>
<accession>A0A1L4BSF3</accession>
<dbReference type="OrthoDB" id="5290767at2"/>
<dbReference type="EMBL" id="CP016796">
    <property type="protein sequence ID" value="API86776.1"/>
    <property type="molecule type" value="Genomic_DNA"/>
</dbReference>
<proteinExistence type="predicted"/>
<dbReference type="STRING" id="573570.F7310_05135"/>
<keyword evidence="1" id="KW-1133">Transmembrane helix</keyword>
<gene>
    <name evidence="2" type="ORF">F7310_05135</name>
</gene>